<evidence type="ECO:0000256" key="2">
    <source>
        <dbReference type="ARBA" id="ARBA00022603"/>
    </source>
</evidence>
<dbReference type="EMBL" id="CACVAT010000420">
    <property type="protein sequence ID" value="CAA6826189.1"/>
    <property type="molecule type" value="Genomic_DNA"/>
</dbReference>
<protein>
    <submittedName>
        <fullName evidence="4">Methyltransferase</fullName>
    </submittedName>
</protein>
<keyword evidence="3 4" id="KW-0808">Transferase</keyword>
<name>A0A6S6UGG8_9GAMM</name>
<sequence>MDAVGTKRRGRNSRKKSRLTTKIEMLPQLTRGLPLTEPMSEEQILKIDDASMSILEEIGVDFRDPIALQQWKEAGADVQGERVRFDRDMIRELISSIPENITLHARNPENTVTLGGKQSIFVPMTGAPFISDLENKRRWPTLEDLGNLHKLSHMSPAIHSSAHHIVEPMDHAVSHRHLRITYSSMKYSDKTFSNSQLEKTER</sequence>
<organism evidence="4">
    <name type="scientific">uncultured Thiotrichaceae bacterium</name>
    <dbReference type="NCBI Taxonomy" id="298394"/>
    <lineage>
        <taxon>Bacteria</taxon>
        <taxon>Pseudomonadati</taxon>
        <taxon>Pseudomonadota</taxon>
        <taxon>Gammaproteobacteria</taxon>
        <taxon>Thiotrichales</taxon>
        <taxon>Thiotrichaceae</taxon>
        <taxon>environmental samples</taxon>
    </lineage>
</organism>
<gene>
    <name evidence="4" type="ORF">HELGO_WM45855</name>
</gene>
<dbReference type="GO" id="GO:0032259">
    <property type="term" value="P:methylation"/>
    <property type="evidence" value="ECO:0007669"/>
    <property type="project" value="UniProtKB-KW"/>
</dbReference>
<reference evidence="4" key="1">
    <citation type="submission" date="2020-01" db="EMBL/GenBank/DDBJ databases">
        <authorList>
            <person name="Meier V. D."/>
            <person name="Meier V D."/>
        </authorList>
    </citation>
    <scope>NUCLEOTIDE SEQUENCE</scope>
    <source>
        <strain evidence="4">HLG_WM_MAG_09</strain>
    </source>
</reference>
<dbReference type="GO" id="GO:0015948">
    <property type="term" value="P:methanogenesis"/>
    <property type="evidence" value="ECO:0007669"/>
    <property type="project" value="InterPro"/>
</dbReference>
<accession>A0A6S6UGG8</accession>
<evidence type="ECO:0000256" key="1">
    <source>
        <dbReference type="ARBA" id="ARBA00007137"/>
    </source>
</evidence>
<dbReference type="GO" id="GO:0008168">
    <property type="term" value="F:methyltransferase activity"/>
    <property type="evidence" value="ECO:0007669"/>
    <property type="project" value="UniProtKB-KW"/>
</dbReference>
<evidence type="ECO:0000313" key="4">
    <source>
        <dbReference type="EMBL" id="CAA6826189.1"/>
    </source>
</evidence>
<dbReference type="InterPro" id="IPR038601">
    <property type="entry name" value="MttB-like_sf"/>
</dbReference>
<dbReference type="AlphaFoldDB" id="A0A6S6UGG8"/>
<dbReference type="InterPro" id="IPR010426">
    <property type="entry name" value="MTTB_MeTrfase"/>
</dbReference>
<dbReference type="Pfam" id="PF06253">
    <property type="entry name" value="MTTB"/>
    <property type="match status" value="1"/>
</dbReference>
<dbReference type="Gene3D" id="3.20.20.480">
    <property type="entry name" value="Trimethylamine methyltransferase-like"/>
    <property type="match status" value="1"/>
</dbReference>
<evidence type="ECO:0000256" key="3">
    <source>
        <dbReference type="ARBA" id="ARBA00022679"/>
    </source>
</evidence>
<comment type="similarity">
    <text evidence="1">Belongs to the trimethylamine methyltransferase family.</text>
</comment>
<keyword evidence="2 4" id="KW-0489">Methyltransferase</keyword>
<proteinExistence type="inferred from homology"/>